<reference evidence="1" key="1">
    <citation type="submission" date="2020-03" db="EMBL/GenBank/DDBJ databases">
        <title>The deep terrestrial virosphere.</title>
        <authorList>
            <person name="Holmfeldt K."/>
            <person name="Nilsson E."/>
            <person name="Simone D."/>
            <person name="Lopez-Fernandez M."/>
            <person name="Wu X."/>
            <person name="de Brujin I."/>
            <person name="Lundin D."/>
            <person name="Andersson A."/>
            <person name="Bertilsson S."/>
            <person name="Dopson M."/>
        </authorList>
    </citation>
    <scope>NUCLEOTIDE SEQUENCE</scope>
    <source>
        <strain evidence="1">MM415B01611</strain>
    </source>
</reference>
<dbReference type="AlphaFoldDB" id="A0A6M3IJU7"/>
<proteinExistence type="predicted"/>
<sequence length="108" mass="11481">MRARGVGTLALAGPEWSRKATPGPDASWAILGPFLGILRRADPHHCLDETRGASPIDAVHCEFAFQALEELSGVRADVARHHLRGVRIQTPGEEAMIEPPRPGGATGA</sequence>
<accession>A0A6M3IJU7</accession>
<protein>
    <submittedName>
        <fullName evidence="1">Uncharacterized protein</fullName>
    </submittedName>
</protein>
<evidence type="ECO:0000313" key="1">
    <source>
        <dbReference type="EMBL" id="QJA57644.1"/>
    </source>
</evidence>
<name>A0A6M3IJU7_9ZZZZ</name>
<organism evidence="1">
    <name type="scientific">viral metagenome</name>
    <dbReference type="NCBI Taxonomy" id="1070528"/>
    <lineage>
        <taxon>unclassified sequences</taxon>
        <taxon>metagenomes</taxon>
        <taxon>organismal metagenomes</taxon>
    </lineage>
</organism>
<gene>
    <name evidence="1" type="ORF">MM415B01611_0007</name>
</gene>
<dbReference type="EMBL" id="MT141285">
    <property type="protein sequence ID" value="QJA57644.1"/>
    <property type="molecule type" value="Genomic_DNA"/>
</dbReference>